<dbReference type="GO" id="GO:0016740">
    <property type="term" value="F:transferase activity"/>
    <property type="evidence" value="ECO:0007669"/>
    <property type="project" value="UniProtKB-KW"/>
</dbReference>
<gene>
    <name evidence="2" type="ORF">SAMN02910417_00480</name>
</gene>
<dbReference type="Pfam" id="PF04230">
    <property type="entry name" value="PS_pyruv_trans"/>
    <property type="match status" value="1"/>
</dbReference>
<dbReference type="InterPro" id="IPR007345">
    <property type="entry name" value="Polysacch_pyruvyl_Trfase"/>
</dbReference>
<sequence>MKNIVLFPHGGSGNHGCEALVRTTAGLMNKYPGQVFSDRPEEDYRYIGEDLIEIHKSKKTISRLSSEYVKGFIGTRIKKNPLAFDEIGYQPVIDACNQDTLLLSIGGDNYCYGDNDYLYMVNRIVRAKGTKTVLWGCSIGPENLTDKMREDLKGYDMIVTRESLSYENLKQINPNTVLCADPAFTMEMQEAVIPDGLGNNPYICINVSPMIQSKEAKEGITLANYRTLMQGILDHTNFDIALLPHVVWEANDDRKPLMQLYEEYKDSGRIYMIEDQNCLQLKSIISKSEVTVAARTHASVAAYSTAVPTLVVGYSIKARGIAKDLFGTEEGYVIPVQSLDQEEDLYQAFVQILNRKEEIRDHLTKILPEYVKRARSAAELVWKEVE</sequence>
<dbReference type="OrthoDB" id="1814359at2"/>
<dbReference type="PANTHER" id="PTHR36836">
    <property type="entry name" value="COLANIC ACID BIOSYNTHESIS PROTEIN WCAK"/>
    <property type="match status" value="1"/>
</dbReference>
<dbReference type="STRING" id="1732.SAMN02910417_00480"/>
<evidence type="ECO:0000259" key="1">
    <source>
        <dbReference type="Pfam" id="PF04230"/>
    </source>
</evidence>
<dbReference type="EMBL" id="FMXR01000005">
    <property type="protein sequence ID" value="SDB06741.1"/>
    <property type="molecule type" value="Genomic_DNA"/>
</dbReference>
<proteinExistence type="predicted"/>
<dbReference type="PANTHER" id="PTHR36836:SF1">
    <property type="entry name" value="COLANIC ACID BIOSYNTHESIS PROTEIN WCAK"/>
    <property type="match status" value="1"/>
</dbReference>
<accession>A0A1G6AE97</accession>
<dbReference type="Proteomes" id="UP000199228">
    <property type="component" value="Unassembled WGS sequence"/>
</dbReference>
<dbReference type="RefSeq" id="WP_090171810.1">
    <property type="nucleotide sequence ID" value="NZ_FMXR01000005.1"/>
</dbReference>
<name>A0A1G6AE97_EUBOX</name>
<reference evidence="2 3" key="1">
    <citation type="submission" date="2016-10" db="EMBL/GenBank/DDBJ databases">
        <authorList>
            <person name="de Groot N.N."/>
        </authorList>
    </citation>
    <scope>NUCLEOTIDE SEQUENCE [LARGE SCALE GENOMIC DNA]</scope>
    <source>
        <strain evidence="2 3">DSM 3217</strain>
    </source>
</reference>
<protein>
    <submittedName>
        <fullName evidence="2">Polysaccharide pyruvyl transferase family protein WcaK</fullName>
    </submittedName>
</protein>
<evidence type="ECO:0000313" key="3">
    <source>
        <dbReference type="Proteomes" id="UP000199228"/>
    </source>
</evidence>
<dbReference type="AlphaFoldDB" id="A0A1G6AE97"/>
<keyword evidence="2" id="KW-0808">Transferase</keyword>
<feature type="domain" description="Polysaccharide pyruvyl transferase" evidence="1">
    <location>
        <begin position="55"/>
        <end position="315"/>
    </location>
</feature>
<keyword evidence="3" id="KW-1185">Reference proteome</keyword>
<organism evidence="2 3">
    <name type="scientific">Eubacterium oxidoreducens</name>
    <dbReference type="NCBI Taxonomy" id="1732"/>
    <lineage>
        <taxon>Bacteria</taxon>
        <taxon>Bacillati</taxon>
        <taxon>Bacillota</taxon>
        <taxon>Clostridia</taxon>
        <taxon>Eubacteriales</taxon>
        <taxon>Eubacteriaceae</taxon>
        <taxon>Eubacterium</taxon>
    </lineage>
</organism>
<evidence type="ECO:0000313" key="2">
    <source>
        <dbReference type="EMBL" id="SDB06741.1"/>
    </source>
</evidence>